<dbReference type="Pfam" id="PF11807">
    <property type="entry name" value="UstYa"/>
    <property type="match status" value="1"/>
</dbReference>
<keyword evidence="5" id="KW-1185">Reference proteome</keyword>
<feature type="region of interest" description="Disordered" evidence="3">
    <location>
        <begin position="1"/>
        <end position="32"/>
    </location>
</feature>
<evidence type="ECO:0000313" key="5">
    <source>
        <dbReference type="Proteomes" id="UP000756921"/>
    </source>
</evidence>
<dbReference type="InterPro" id="IPR021765">
    <property type="entry name" value="UstYa-like"/>
</dbReference>
<evidence type="ECO:0000256" key="1">
    <source>
        <dbReference type="ARBA" id="ARBA00004685"/>
    </source>
</evidence>
<sequence length="264" mass="30537">MEFSFARGYRRVEQEESDGKSSQPSSEERNYLSSPIPSPWAICYRWLPWVLVAVLTITNWYAWMATRSTPFPDSIFSPAESAIQYKNVIFQAGIDSDTSPYQGKPSEELDHEWEELHKYGVSRIPMSDAAQLANRTSPIPGDEGHYVVILEVFHQLHCLQHLRRRLFWNETEQGSPDEVEGLAMKHLDHCVDSIRQSLMCSADVTPLPYVWWRKYNQLMPTTAVTHTCRDFEAIRDWAKEHRAGKVDEHTQVHDPLGDQVVYDI</sequence>
<dbReference type="EMBL" id="WJXW01000001">
    <property type="protein sequence ID" value="KAF9740465.1"/>
    <property type="molecule type" value="Genomic_DNA"/>
</dbReference>
<name>A0A9P6GTW9_9PLEO</name>
<evidence type="ECO:0000256" key="2">
    <source>
        <dbReference type="ARBA" id="ARBA00035112"/>
    </source>
</evidence>
<dbReference type="AlphaFoldDB" id="A0A9P6GTW9"/>
<evidence type="ECO:0008006" key="6">
    <source>
        <dbReference type="Google" id="ProtNLM"/>
    </source>
</evidence>
<accession>A0A9P6GTW9</accession>
<feature type="compositionally biased region" description="Basic and acidic residues" evidence="3">
    <location>
        <begin position="10"/>
        <end position="19"/>
    </location>
</feature>
<dbReference type="GO" id="GO:0043386">
    <property type="term" value="P:mycotoxin biosynthetic process"/>
    <property type="evidence" value="ECO:0007669"/>
    <property type="project" value="InterPro"/>
</dbReference>
<organism evidence="4 5">
    <name type="scientific">Paraphaeosphaeria minitans</name>
    <dbReference type="NCBI Taxonomy" id="565426"/>
    <lineage>
        <taxon>Eukaryota</taxon>
        <taxon>Fungi</taxon>
        <taxon>Dikarya</taxon>
        <taxon>Ascomycota</taxon>
        <taxon>Pezizomycotina</taxon>
        <taxon>Dothideomycetes</taxon>
        <taxon>Pleosporomycetidae</taxon>
        <taxon>Pleosporales</taxon>
        <taxon>Massarineae</taxon>
        <taxon>Didymosphaeriaceae</taxon>
        <taxon>Paraphaeosphaeria</taxon>
    </lineage>
</organism>
<gene>
    <name evidence="4" type="ORF">PMIN01_00004</name>
</gene>
<comment type="pathway">
    <text evidence="1">Mycotoxin biosynthesis.</text>
</comment>
<dbReference type="PANTHER" id="PTHR33365:SF4">
    <property type="entry name" value="CYCLOCHLOROTINE BIOSYNTHESIS PROTEIN O"/>
    <property type="match status" value="1"/>
</dbReference>
<dbReference type="Proteomes" id="UP000756921">
    <property type="component" value="Unassembled WGS sequence"/>
</dbReference>
<evidence type="ECO:0000256" key="3">
    <source>
        <dbReference type="SAM" id="MobiDB-lite"/>
    </source>
</evidence>
<reference evidence="4" key="1">
    <citation type="journal article" date="2020" name="Mol. Plant Microbe Interact.">
        <title>Genome Sequence of the Biocontrol Agent Coniothyrium minitans strain Conio (IMI 134523).</title>
        <authorList>
            <person name="Patel D."/>
            <person name="Shittu T.A."/>
            <person name="Baroncelli R."/>
            <person name="Muthumeenakshi S."/>
            <person name="Osborne T.H."/>
            <person name="Janganan T.K."/>
            <person name="Sreenivasaprasad S."/>
        </authorList>
    </citation>
    <scope>NUCLEOTIDE SEQUENCE</scope>
    <source>
        <strain evidence="4">Conio</strain>
    </source>
</reference>
<comment type="caution">
    <text evidence="4">The sequence shown here is derived from an EMBL/GenBank/DDBJ whole genome shotgun (WGS) entry which is preliminary data.</text>
</comment>
<dbReference type="PANTHER" id="PTHR33365">
    <property type="entry name" value="YALI0B05434P"/>
    <property type="match status" value="1"/>
</dbReference>
<protein>
    <recommendedName>
        <fullName evidence="6">Cyclochlorotine biosynthesis protein O</fullName>
    </recommendedName>
</protein>
<comment type="similarity">
    <text evidence="2">Belongs to the ustYa family.</text>
</comment>
<evidence type="ECO:0000313" key="4">
    <source>
        <dbReference type="EMBL" id="KAF9740465.1"/>
    </source>
</evidence>
<feature type="compositionally biased region" description="Polar residues" evidence="3">
    <location>
        <begin position="20"/>
        <end position="32"/>
    </location>
</feature>
<dbReference type="OrthoDB" id="3687641at2759"/>
<proteinExistence type="inferred from homology"/>